<organism evidence="9 10">
    <name type="scientific">Comamonas resistens</name>
    <dbReference type="NCBI Taxonomy" id="3046670"/>
    <lineage>
        <taxon>Bacteria</taxon>
        <taxon>Pseudomonadati</taxon>
        <taxon>Pseudomonadota</taxon>
        <taxon>Betaproteobacteria</taxon>
        <taxon>Burkholderiales</taxon>
        <taxon>Comamonadaceae</taxon>
        <taxon>Comamonas</taxon>
    </lineage>
</organism>
<dbReference type="PROSITE" id="PS00216">
    <property type="entry name" value="SUGAR_TRANSPORT_1"/>
    <property type="match status" value="1"/>
</dbReference>
<dbReference type="PANTHER" id="PTHR23517">
    <property type="entry name" value="RESISTANCE PROTEIN MDTM, PUTATIVE-RELATED-RELATED"/>
    <property type="match status" value="1"/>
</dbReference>
<reference evidence="9 10" key="1">
    <citation type="submission" date="2023-05" db="EMBL/GenBank/DDBJ databases">
        <authorList>
            <person name="Yin Y."/>
            <person name="Lu Z."/>
        </authorList>
    </citation>
    <scope>NUCLEOTIDE SEQUENCE [LARGE SCALE GENOMIC DNA]</scope>
    <source>
        <strain evidence="9 10">ZM22</strain>
    </source>
</reference>
<evidence type="ECO:0000256" key="2">
    <source>
        <dbReference type="ARBA" id="ARBA00022448"/>
    </source>
</evidence>
<evidence type="ECO:0000313" key="9">
    <source>
        <dbReference type="EMBL" id="WHS64179.1"/>
    </source>
</evidence>
<feature type="transmembrane region" description="Helical" evidence="7">
    <location>
        <begin position="93"/>
        <end position="116"/>
    </location>
</feature>
<accession>A0ABY8SPA7</accession>
<keyword evidence="4 7" id="KW-0812">Transmembrane</keyword>
<dbReference type="Gene3D" id="1.20.1250.20">
    <property type="entry name" value="MFS general substrate transporter like domains"/>
    <property type="match status" value="1"/>
</dbReference>
<feature type="transmembrane region" description="Helical" evidence="7">
    <location>
        <begin position="287"/>
        <end position="308"/>
    </location>
</feature>
<dbReference type="EMBL" id="CP125947">
    <property type="protein sequence ID" value="WHS64179.1"/>
    <property type="molecule type" value="Genomic_DNA"/>
</dbReference>
<protein>
    <submittedName>
        <fullName evidence="9">MFS transporter</fullName>
    </submittedName>
</protein>
<feature type="transmembrane region" description="Helical" evidence="7">
    <location>
        <begin position="351"/>
        <end position="372"/>
    </location>
</feature>
<dbReference type="PROSITE" id="PS50850">
    <property type="entry name" value="MFS"/>
    <property type="match status" value="1"/>
</dbReference>
<dbReference type="Proteomes" id="UP001240697">
    <property type="component" value="Chromosome"/>
</dbReference>
<dbReference type="InterPro" id="IPR020846">
    <property type="entry name" value="MFS_dom"/>
</dbReference>
<evidence type="ECO:0000256" key="7">
    <source>
        <dbReference type="SAM" id="Phobius"/>
    </source>
</evidence>
<dbReference type="Pfam" id="PF07690">
    <property type="entry name" value="MFS_1"/>
    <property type="match status" value="1"/>
</dbReference>
<name>A0ABY8SPA7_9BURK</name>
<feature type="domain" description="Major facilitator superfamily (MFS) profile" evidence="8">
    <location>
        <begin position="26"/>
        <end position="413"/>
    </location>
</feature>
<evidence type="ECO:0000313" key="10">
    <source>
        <dbReference type="Proteomes" id="UP001240697"/>
    </source>
</evidence>
<evidence type="ECO:0000259" key="8">
    <source>
        <dbReference type="PROSITE" id="PS50850"/>
    </source>
</evidence>
<feature type="transmembrane region" description="Helical" evidence="7">
    <location>
        <begin position="314"/>
        <end position="339"/>
    </location>
</feature>
<feature type="transmembrane region" description="Helical" evidence="7">
    <location>
        <begin position="225"/>
        <end position="246"/>
    </location>
</feature>
<keyword evidence="10" id="KW-1185">Reference proteome</keyword>
<feature type="transmembrane region" description="Helical" evidence="7">
    <location>
        <begin position="152"/>
        <end position="173"/>
    </location>
</feature>
<feature type="transmembrane region" description="Helical" evidence="7">
    <location>
        <begin position="179"/>
        <end position="197"/>
    </location>
</feature>
<feature type="transmembrane region" description="Helical" evidence="7">
    <location>
        <begin position="56"/>
        <end position="81"/>
    </location>
</feature>
<keyword evidence="2" id="KW-0813">Transport</keyword>
<dbReference type="InterPro" id="IPR005829">
    <property type="entry name" value="Sugar_transporter_CS"/>
</dbReference>
<feature type="transmembrane region" description="Helical" evidence="7">
    <location>
        <begin position="261"/>
        <end position="280"/>
    </location>
</feature>
<dbReference type="RefSeq" id="WP_283485324.1">
    <property type="nucleotide sequence ID" value="NZ_CP125947.1"/>
</dbReference>
<dbReference type="InterPro" id="IPR036259">
    <property type="entry name" value="MFS_trans_sf"/>
</dbReference>
<feature type="transmembrane region" description="Helical" evidence="7">
    <location>
        <begin position="25"/>
        <end position="44"/>
    </location>
</feature>
<keyword evidence="3" id="KW-1003">Cell membrane</keyword>
<keyword evidence="5 7" id="KW-1133">Transmembrane helix</keyword>
<gene>
    <name evidence="9" type="ORF">QMY55_16930</name>
</gene>
<evidence type="ECO:0000256" key="5">
    <source>
        <dbReference type="ARBA" id="ARBA00022989"/>
    </source>
</evidence>
<comment type="subcellular location">
    <subcellularLocation>
        <location evidence="1">Cell membrane</location>
        <topology evidence="1">Multi-pass membrane protein</topology>
    </subcellularLocation>
</comment>
<feature type="transmembrane region" description="Helical" evidence="7">
    <location>
        <begin position="378"/>
        <end position="402"/>
    </location>
</feature>
<evidence type="ECO:0000256" key="3">
    <source>
        <dbReference type="ARBA" id="ARBA00022475"/>
    </source>
</evidence>
<keyword evidence="6 7" id="KW-0472">Membrane</keyword>
<evidence type="ECO:0000256" key="1">
    <source>
        <dbReference type="ARBA" id="ARBA00004651"/>
    </source>
</evidence>
<dbReference type="SUPFAM" id="SSF103473">
    <property type="entry name" value="MFS general substrate transporter"/>
    <property type="match status" value="1"/>
</dbReference>
<dbReference type="InterPro" id="IPR050171">
    <property type="entry name" value="MFS_Transporters"/>
</dbReference>
<proteinExistence type="predicted"/>
<dbReference type="InterPro" id="IPR011701">
    <property type="entry name" value="MFS"/>
</dbReference>
<evidence type="ECO:0000256" key="6">
    <source>
        <dbReference type="ARBA" id="ARBA00023136"/>
    </source>
</evidence>
<evidence type="ECO:0000256" key="4">
    <source>
        <dbReference type="ARBA" id="ARBA00022692"/>
    </source>
</evidence>
<feature type="transmembrane region" description="Helical" evidence="7">
    <location>
        <begin position="122"/>
        <end position="140"/>
    </location>
</feature>
<sequence>MSTTHNFSQGQCPLHHERHRQQSSLWPVALHSSTLIAFLAASSVPTPLYRLYQQQWGFSSTLLAVVFAAYALVLLLALLVTGRLSDHVGRRPVISLALALQLVSMVCFLCADGVHWLIAARVVQGFATGMATAAVGAALLDLSRERGTLINSIAPMVGMAAGALGSTALMVYVPWPLHTVYGVLLGIFLALLGLIWFMPETTERRPGAWASLKPRITVPSQARKALLSVTFANVAVWMLGGFYLSLMPSLIMTVTKANTPWLGGFVVAALTLTGAVAVLTARKLSTFATLLSGELALMLGLLIILLGANLGHAALLLGGSIIAGFGFGASFLGAVRSVLPLAQPHERAGLMGVFYIESYLANSLPTIAIGYLAQRTGLLVAVNVYGLVIAVLAGSAIALLCMQARNHQEGEKA</sequence>